<dbReference type="EMBL" id="JARAKH010000035">
    <property type="protein sequence ID" value="KAK8384327.1"/>
    <property type="molecule type" value="Genomic_DNA"/>
</dbReference>
<comment type="subunit">
    <text evidence="2">Homooctamer.</text>
</comment>
<dbReference type="InterPro" id="IPR029044">
    <property type="entry name" value="Nucleotide-diphossugar_trans"/>
</dbReference>
<proteinExistence type="inferred from homology"/>
<dbReference type="GO" id="GO:0006011">
    <property type="term" value="P:UDP-alpha-D-glucose metabolic process"/>
    <property type="evidence" value="ECO:0007669"/>
    <property type="project" value="InterPro"/>
</dbReference>
<dbReference type="InterPro" id="IPR016267">
    <property type="entry name" value="UDPGP_trans"/>
</dbReference>
<reference evidence="10 11" key="1">
    <citation type="submission" date="2023-03" db="EMBL/GenBank/DDBJ databases">
        <title>High-quality genome of Scylla paramamosain provides insights in environmental adaptation.</title>
        <authorList>
            <person name="Zhang L."/>
        </authorList>
    </citation>
    <scope>NUCLEOTIDE SEQUENCE [LARGE SCALE GENOMIC DNA]</scope>
    <source>
        <strain evidence="10">LZ_2023a</strain>
        <tissue evidence="10">Muscle</tissue>
    </source>
</reference>
<keyword evidence="5" id="KW-0808">Transferase</keyword>
<dbReference type="AlphaFoldDB" id="A0AAW0TAH5"/>
<keyword evidence="11" id="KW-1185">Reference proteome</keyword>
<accession>A0AAW0TAH5</accession>
<dbReference type="GO" id="GO:0003983">
    <property type="term" value="F:UTP:glucose-1-phosphate uridylyltransferase activity"/>
    <property type="evidence" value="ECO:0007669"/>
    <property type="project" value="UniProtKB-EC"/>
</dbReference>
<comment type="caution">
    <text evidence="10">The sequence shown here is derived from an EMBL/GenBank/DDBJ whole genome shotgun (WGS) entry which is preliminary data.</text>
</comment>
<name>A0AAW0TAH5_SCYPA</name>
<organism evidence="10 11">
    <name type="scientific">Scylla paramamosain</name>
    <name type="common">Mud crab</name>
    <dbReference type="NCBI Taxonomy" id="85552"/>
    <lineage>
        <taxon>Eukaryota</taxon>
        <taxon>Metazoa</taxon>
        <taxon>Ecdysozoa</taxon>
        <taxon>Arthropoda</taxon>
        <taxon>Crustacea</taxon>
        <taxon>Multicrustacea</taxon>
        <taxon>Malacostraca</taxon>
        <taxon>Eumalacostraca</taxon>
        <taxon>Eucarida</taxon>
        <taxon>Decapoda</taxon>
        <taxon>Pleocyemata</taxon>
        <taxon>Brachyura</taxon>
        <taxon>Eubrachyura</taxon>
        <taxon>Portunoidea</taxon>
        <taxon>Portunidae</taxon>
        <taxon>Portuninae</taxon>
        <taxon>Scylla</taxon>
    </lineage>
</organism>
<evidence type="ECO:0000256" key="9">
    <source>
        <dbReference type="SAM" id="MobiDB-lite"/>
    </source>
</evidence>
<evidence type="ECO:0000256" key="2">
    <source>
        <dbReference type="ARBA" id="ARBA00011823"/>
    </source>
</evidence>
<gene>
    <name evidence="10" type="ORF">O3P69_009247</name>
</gene>
<feature type="region of interest" description="Disordered" evidence="9">
    <location>
        <begin position="1"/>
        <end position="21"/>
    </location>
</feature>
<dbReference type="Proteomes" id="UP001487740">
    <property type="component" value="Unassembled WGS sequence"/>
</dbReference>
<evidence type="ECO:0000256" key="6">
    <source>
        <dbReference type="ARBA" id="ARBA00022695"/>
    </source>
</evidence>
<evidence type="ECO:0000256" key="7">
    <source>
        <dbReference type="ARBA" id="ARBA00023579"/>
    </source>
</evidence>
<evidence type="ECO:0000313" key="11">
    <source>
        <dbReference type="Proteomes" id="UP001487740"/>
    </source>
</evidence>
<dbReference type="InterPro" id="IPR002618">
    <property type="entry name" value="UDPGP_fam"/>
</dbReference>
<dbReference type="Pfam" id="PF01704">
    <property type="entry name" value="UDPGP"/>
    <property type="match status" value="1"/>
</dbReference>
<dbReference type="Gene3D" id="3.90.550.10">
    <property type="entry name" value="Spore Coat Polysaccharide Biosynthesis Protein SpsA, Chain A"/>
    <property type="match status" value="1"/>
</dbReference>
<evidence type="ECO:0000256" key="1">
    <source>
        <dbReference type="ARBA" id="ARBA00010401"/>
    </source>
</evidence>
<comment type="function">
    <text evidence="7">UTP--glucose-1-phosphate uridylyltransferase catalyzing the conversion of glucose-1-phosphate into UDP-glucose, a crucial precursor for the production of glycogen.</text>
</comment>
<comment type="similarity">
    <text evidence="1">Belongs to the UDPGP type 1 family.</text>
</comment>
<keyword evidence="6" id="KW-0548">Nucleotidyltransferase</keyword>
<evidence type="ECO:0000256" key="5">
    <source>
        <dbReference type="ARBA" id="ARBA00022679"/>
    </source>
</evidence>
<evidence type="ECO:0000256" key="8">
    <source>
        <dbReference type="ARBA" id="ARBA00047432"/>
    </source>
</evidence>
<evidence type="ECO:0000256" key="3">
    <source>
        <dbReference type="ARBA" id="ARBA00012415"/>
    </source>
</evidence>
<evidence type="ECO:0000256" key="4">
    <source>
        <dbReference type="ARBA" id="ARBA00019048"/>
    </source>
</evidence>
<comment type="catalytic activity">
    <reaction evidence="8">
        <text>alpha-D-glucose 1-phosphate + UTP + H(+) = UDP-alpha-D-glucose + diphosphate</text>
        <dbReference type="Rhea" id="RHEA:19889"/>
        <dbReference type="ChEBI" id="CHEBI:15378"/>
        <dbReference type="ChEBI" id="CHEBI:33019"/>
        <dbReference type="ChEBI" id="CHEBI:46398"/>
        <dbReference type="ChEBI" id="CHEBI:58601"/>
        <dbReference type="ChEBI" id="CHEBI:58885"/>
        <dbReference type="EC" id="2.7.7.9"/>
    </reaction>
    <physiologicalReaction direction="left-to-right" evidence="8">
        <dbReference type="Rhea" id="RHEA:19890"/>
    </physiologicalReaction>
</comment>
<evidence type="ECO:0000313" key="10">
    <source>
        <dbReference type="EMBL" id="KAK8384327.1"/>
    </source>
</evidence>
<sequence>MATTLSPVVKGDPQRRPSMDAFKQQTKVEARVQLSHELDRLLLTSPATLKESARKEFEGFEKLFARFISDFEPSIHWDEIQKLEEGTIRSYSEIQGVSATKAKSLLDRLVVVKLNGGIGDFHGV</sequence>
<protein>
    <recommendedName>
        <fullName evidence="4">UTP--glucose-1-phosphate uridylyltransferase</fullName>
        <ecNumber evidence="3">2.7.7.9</ecNumber>
    </recommendedName>
</protein>
<dbReference type="PANTHER" id="PTHR43511">
    <property type="match status" value="1"/>
</dbReference>
<dbReference type="EC" id="2.7.7.9" evidence="3"/>